<dbReference type="Proteomes" id="UP000318834">
    <property type="component" value="Unassembled WGS sequence"/>
</dbReference>
<dbReference type="EMBL" id="VBAP01000101">
    <property type="protein sequence ID" value="TMI71778.1"/>
    <property type="molecule type" value="Genomic_DNA"/>
</dbReference>
<dbReference type="SUPFAM" id="SSF55729">
    <property type="entry name" value="Acyl-CoA N-acyltransferases (Nat)"/>
    <property type="match status" value="1"/>
</dbReference>
<sequence length="171" mass="19313">MKLLPLDCPELIELVANWLSQPENYKWLDFGNGVHSPTPISLKVMTQRDLHVLRAFTPDGSDLPIGVVGLSNVDRRFKTAASMWAVLGRKRYGGFAPRAASKLLTLGFTELGLESVGAWTVEINVPARRGLEQLGFQYIGRQRRCHWIDGRPYDRLLYDLLATEHRELPDA</sequence>
<evidence type="ECO:0000313" key="2">
    <source>
        <dbReference type="EMBL" id="TMI71778.1"/>
    </source>
</evidence>
<protein>
    <submittedName>
        <fullName evidence="2">GNAT family N-acetyltransferase</fullName>
    </submittedName>
</protein>
<dbReference type="GO" id="GO:0016747">
    <property type="term" value="F:acyltransferase activity, transferring groups other than amino-acyl groups"/>
    <property type="evidence" value="ECO:0007669"/>
    <property type="project" value="InterPro"/>
</dbReference>
<dbReference type="InterPro" id="IPR016181">
    <property type="entry name" value="Acyl_CoA_acyltransferase"/>
</dbReference>
<reference evidence="2 3" key="1">
    <citation type="journal article" date="2019" name="Nat. Microbiol.">
        <title>Mediterranean grassland soil C-N compound turnover is dependent on rainfall and depth, and is mediated by genomically divergent microorganisms.</title>
        <authorList>
            <person name="Diamond S."/>
            <person name="Andeer P.F."/>
            <person name="Li Z."/>
            <person name="Crits-Christoph A."/>
            <person name="Burstein D."/>
            <person name="Anantharaman K."/>
            <person name="Lane K.R."/>
            <person name="Thomas B.C."/>
            <person name="Pan C."/>
            <person name="Northen T.R."/>
            <person name="Banfield J.F."/>
        </authorList>
    </citation>
    <scope>NUCLEOTIDE SEQUENCE [LARGE SCALE GENOMIC DNA]</scope>
    <source>
        <strain evidence="2">NP_8</strain>
    </source>
</reference>
<gene>
    <name evidence="2" type="ORF">E6H05_12055</name>
</gene>
<dbReference type="Pfam" id="PF13302">
    <property type="entry name" value="Acetyltransf_3"/>
    <property type="match status" value="1"/>
</dbReference>
<comment type="caution">
    <text evidence="2">The sequence shown here is derived from an EMBL/GenBank/DDBJ whole genome shotgun (WGS) entry which is preliminary data.</text>
</comment>
<organism evidence="2 3">
    <name type="scientific">Candidatus Segetimicrobium genomatis</name>
    <dbReference type="NCBI Taxonomy" id="2569760"/>
    <lineage>
        <taxon>Bacteria</taxon>
        <taxon>Bacillati</taxon>
        <taxon>Candidatus Sysuimicrobiota</taxon>
        <taxon>Candidatus Sysuimicrobiia</taxon>
        <taxon>Candidatus Sysuimicrobiales</taxon>
        <taxon>Candidatus Segetimicrobiaceae</taxon>
        <taxon>Candidatus Segetimicrobium</taxon>
    </lineage>
</organism>
<dbReference type="InterPro" id="IPR000182">
    <property type="entry name" value="GNAT_dom"/>
</dbReference>
<name>A0A537IKE7_9BACT</name>
<proteinExistence type="predicted"/>
<dbReference type="AlphaFoldDB" id="A0A537IKE7"/>
<evidence type="ECO:0000313" key="3">
    <source>
        <dbReference type="Proteomes" id="UP000318834"/>
    </source>
</evidence>
<evidence type="ECO:0000259" key="1">
    <source>
        <dbReference type="Pfam" id="PF13302"/>
    </source>
</evidence>
<dbReference type="PANTHER" id="PTHR43415:SF3">
    <property type="entry name" value="GNAT-FAMILY ACETYLTRANSFERASE"/>
    <property type="match status" value="1"/>
</dbReference>
<feature type="domain" description="N-acetyltransferase" evidence="1">
    <location>
        <begin position="15"/>
        <end position="137"/>
    </location>
</feature>
<accession>A0A537IKE7</accession>
<dbReference type="Gene3D" id="3.40.630.30">
    <property type="match status" value="1"/>
</dbReference>
<dbReference type="PANTHER" id="PTHR43415">
    <property type="entry name" value="SPERMIDINE N(1)-ACETYLTRANSFERASE"/>
    <property type="match status" value="1"/>
</dbReference>
<keyword evidence="2" id="KW-0808">Transferase</keyword>